<feature type="region of interest" description="Disordered" evidence="1">
    <location>
        <begin position="1"/>
        <end position="37"/>
    </location>
</feature>
<dbReference type="Proteomes" id="UP000095287">
    <property type="component" value="Unplaced"/>
</dbReference>
<evidence type="ECO:0000313" key="2">
    <source>
        <dbReference type="Proteomes" id="UP000095287"/>
    </source>
</evidence>
<proteinExistence type="predicted"/>
<protein>
    <submittedName>
        <fullName evidence="3">Transposase</fullName>
    </submittedName>
</protein>
<keyword evidence="2" id="KW-1185">Reference proteome</keyword>
<accession>A0A1I8AAH7</accession>
<evidence type="ECO:0000256" key="1">
    <source>
        <dbReference type="SAM" id="MobiDB-lite"/>
    </source>
</evidence>
<evidence type="ECO:0000313" key="3">
    <source>
        <dbReference type="WBParaSite" id="L893_g3475.t1"/>
    </source>
</evidence>
<sequence length="72" mass="7736">MIYRWPKQATNTNGTLQEERGRHGKASQSMLGFSDKHTVTHRTAPAIPAVKNLALLVDIGVLSINGPIQAAG</sequence>
<name>A0A1I8AAH7_9BILA</name>
<reference evidence="3" key="1">
    <citation type="submission" date="2016-11" db="UniProtKB">
        <authorList>
            <consortium name="WormBaseParasite"/>
        </authorList>
    </citation>
    <scope>IDENTIFICATION</scope>
</reference>
<dbReference type="WBParaSite" id="L893_g3475.t1">
    <property type="protein sequence ID" value="L893_g3475.t1"/>
    <property type="gene ID" value="L893_g3475"/>
</dbReference>
<dbReference type="AlphaFoldDB" id="A0A1I8AAH7"/>
<organism evidence="2 3">
    <name type="scientific">Steinernema glaseri</name>
    <dbReference type="NCBI Taxonomy" id="37863"/>
    <lineage>
        <taxon>Eukaryota</taxon>
        <taxon>Metazoa</taxon>
        <taxon>Ecdysozoa</taxon>
        <taxon>Nematoda</taxon>
        <taxon>Chromadorea</taxon>
        <taxon>Rhabditida</taxon>
        <taxon>Tylenchina</taxon>
        <taxon>Panagrolaimomorpha</taxon>
        <taxon>Strongyloidoidea</taxon>
        <taxon>Steinernematidae</taxon>
        <taxon>Steinernema</taxon>
    </lineage>
</organism>